<dbReference type="EMBL" id="WJNG01000001">
    <property type="protein sequence ID" value="MRH41136.1"/>
    <property type="molecule type" value="Genomic_DNA"/>
</dbReference>
<dbReference type="InterPro" id="IPR027417">
    <property type="entry name" value="P-loop_NTPase"/>
</dbReference>
<evidence type="ECO:0000313" key="10">
    <source>
        <dbReference type="Proteomes" id="UP000799092"/>
    </source>
</evidence>
<dbReference type="InterPro" id="IPR003439">
    <property type="entry name" value="ABC_transporter-like_ATP-bd"/>
</dbReference>
<dbReference type="InterPro" id="IPR003593">
    <property type="entry name" value="AAA+_ATPase"/>
</dbReference>
<dbReference type="PROSITE" id="PS50893">
    <property type="entry name" value="ABC_TRANSPORTER_2"/>
    <property type="match status" value="1"/>
</dbReference>
<organism evidence="9 10">
    <name type="scientific">Aquibacillus halophilus</name>
    <dbReference type="NCBI Taxonomy" id="930132"/>
    <lineage>
        <taxon>Bacteria</taxon>
        <taxon>Bacillati</taxon>
        <taxon>Bacillota</taxon>
        <taxon>Bacilli</taxon>
        <taxon>Bacillales</taxon>
        <taxon>Bacillaceae</taxon>
        <taxon>Aquibacillus</taxon>
    </lineage>
</organism>
<sequence length="346" mass="38658">MSYVKIEGVSKYFGSTKVLNNISLSIEEGEFITLLGPSGCGKSTLLRAIAGLNDLSSGDIYVGDKKITHLPSKDREVGMVFQSYALFPNLNVFQNIAFGLKMEKMDKEQYTVKVEEMVELIDLKGKENMYPGQLSGGQQQRVALARALIKKPKILLLDEPLSALDAQIRRTLRNEIRLIQRKLNMTTIFVTHDQEEALTISDRIFVMNHGDIEQEGGPRSIYTSPETEFVARFIGNYNVLKKSELETTGARLVSENELFAIRPEAISIFPLAKEGHNMDETINIICEAEVVMSTVLGNVMRFDMDVKGIGITVDALNESKIHWIKNGMTVQIAIPIEECKGLRIPS</sequence>
<dbReference type="InterPro" id="IPR017871">
    <property type="entry name" value="ABC_transporter-like_CS"/>
</dbReference>
<dbReference type="GO" id="GO:0005524">
    <property type="term" value="F:ATP binding"/>
    <property type="evidence" value="ECO:0007669"/>
    <property type="project" value="UniProtKB-KW"/>
</dbReference>
<dbReference type="FunFam" id="3.40.50.300:FF:000425">
    <property type="entry name" value="Probable ABC transporter, ATP-binding subunit"/>
    <property type="match status" value="1"/>
</dbReference>
<dbReference type="SUPFAM" id="SSF52540">
    <property type="entry name" value="P-loop containing nucleoside triphosphate hydrolases"/>
    <property type="match status" value="1"/>
</dbReference>
<keyword evidence="3 9" id="KW-0067">ATP-binding</keyword>
<dbReference type="GO" id="GO:0016887">
    <property type="term" value="F:ATP hydrolysis activity"/>
    <property type="evidence" value="ECO:0007669"/>
    <property type="project" value="InterPro"/>
</dbReference>
<gene>
    <name evidence="9" type="ORF">GH741_00420</name>
</gene>
<dbReference type="InterPro" id="IPR050093">
    <property type="entry name" value="ABC_SmlMolc_Importer"/>
</dbReference>
<evidence type="ECO:0000256" key="5">
    <source>
        <dbReference type="ARBA" id="ARBA00063934"/>
    </source>
</evidence>
<keyword evidence="2" id="KW-0547">Nucleotide-binding</keyword>
<evidence type="ECO:0000256" key="1">
    <source>
        <dbReference type="ARBA" id="ARBA00022448"/>
    </source>
</evidence>
<evidence type="ECO:0000259" key="8">
    <source>
        <dbReference type="PROSITE" id="PS50893"/>
    </source>
</evidence>
<comment type="catalytic activity">
    <reaction evidence="4">
        <text>a quaternary ammonium(out) + ATP + H2O = a quaternary ammonium(in) + ADP + phosphate + H(+)</text>
        <dbReference type="Rhea" id="RHEA:11036"/>
        <dbReference type="ChEBI" id="CHEBI:15377"/>
        <dbReference type="ChEBI" id="CHEBI:15378"/>
        <dbReference type="ChEBI" id="CHEBI:30616"/>
        <dbReference type="ChEBI" id="CHEBI:35267"/>
        <dbReference type="ChEBI" id="CHEBI:43474"/>
        <dbReference type="ChEBI" id="CHEBI:456216"/>
        <dbReference type="EC" id="7.6.2.9"/>
    </reaction>
</comment>
<dbReference type="AlphaFoldDB" id="A0A6A8D9C2"/>
<dbReference type="Gene3D" id="3.40.50.300">
    <property type="entry name" value="P-loop containing nucleotide triphosphate hydrolases"/>
    <property type="match status" value="1"/>
</dbReference>
<evidence type="ECO:0000256" key="3">
    <source>
        <dbReference type="ARBA" id="ARBA00022840"/>
    </source>
</evidence>
<dbReference type="PROSITE" id="PS00211">
    <property type="entry name" value="ABC_TRANSPORTER_1"/>
    <property type="match status" value="1"/>
</dbReference>
<comment type="subunit">
    <text evidence="5">The complex is composed of two ATP-binding proteins (OpuCA), two transmembrane proteins (OpuCB and OpuCD) and a solute-binding protein (OpuCC).</text>
</comment>
<evidence type="ECO:0000256" key="4">
    <source>
        <dbReference type="ARBA" id="ARBA00052482"/>
    </source>
</evidence>
<comment type="caution">
    <text evidence="9">The sequence shown here is derived from an EMBL/GenBank/DDBJ whole genome shotgun (WGS) entry which is preliminary data.</text>
</comment>
<evidence type="ECO:0000256" key="7">
    <source>
        <dbReference type="ARBA" id="ARBA00070305"/>
    </source>
</evidence>
<evidence type="ECO:0000313" key="9">
    <source>
        <dbReference type="EMBL" id="MRH41136.1"/>
    </source>
</evidence>
<dbReference type="GO" id="GO:0015418">
    <property type="term" value="F:ABC-type quaternary ammonium compound transporting activity"/>
    <property type="evidence" value="ECO:0007669"/>
    <property type="project" value="UniProtKB-EC"/>
</dbReference>
<keyword evidence="1" id="KW-0813">Transport</keyword>
<dbReference type="OrthoDB" id="9790614at2"/>
<keyword evidence="10" id="KW-1185">Reference proteome</keyword>
<dbReference type="Pfam" id="PF00005">
    <property type="entry name" value="ABC_tran"/>
    <property type="match status" value="1"/>
</dbReference>
<dbReference type="EC" id="7.6.2.9" evidence="6"/>
<dbReference type="SMART" id="SM00382">
    <property type="entry name" value="AAA"/>
    <property type="match status" value="1"/>
</dbReference>
<protein>
    <recommendedName>
        <fullName evidence="7">Carnitine transport ATP-binding protein OpuCA</fullName>
        <ecNumber evidence="6">7.6.2.9</ecNumber>
    </recommendedName>
</protein>
<dbReference type="PANTHER" id="PTHR42781">
    <property type="entry name" value="SPERMIDINE/PUTRESCINE IMPORT ATP-BINDING PROTEIN POTA"/>
    <property type="match status" value="1"/>
</dbReference>
<evidence type="ECO:0000256" key="6">
    <source>
        <dbReference type="ARBA" id="ARBA00066388"/>
    </source>
</evidence>
<dbReference type="RefSeq" id="WP_153734806.1">
    <property type="nucleotide sequence ID" value="NZ_WJNG01000001.1"/>
</dbReference>
<dbReference type="Proteomes" id="UP000799092">
    <property type="component" value="Unassembled WGS sequence"/>
</dbReference>
<proteinExistence type="predicted"/>
<dbReference type="PANTHER" id="PTHR42781:SF4">
    <property type="entry name" value="SPERMIDINE_PUTRESCINE IMPORT ATP-BINDING PROTEIN POTA"/>
    <property type="match status" value="1"/>
</dbReference>
<evidence type="ECO:0000256" key="2">
    <source>
        <dbReference type="ARBA" id="ARBA00022741"/>
    </source>
</evidence>
<name>A0A6A8D9C2_9BACI</name>
<accession>A0A6A8D9C2</accession>
<reference evidence="9" key="1">
    <citation type="submission" date="2019-11" db="EMBL/GenBank/DDBJ databases">
        <authorList>
            <person name="Li J."/>
        </authorList>
    </citation>
    <scope>NUCLEOTIDE SEQUENCE</scope>
    <source>
        <strain evidence="9">B6B</strain>
    </source>
</reference>
<feature type="domain" description="ABC transporter" evidence="8">
    <location>
        <begin position="4"/>
        <end position="234"/>
    </location>
</feature>